<dbReference type="Gene3D" id="3.30.540.10">
    <property type="entry name" value="Fructose-1,6-Bisphosphatase, subunit A, domain 1"/>
    <property type="match status" value="1"/>
</dbReference>
<dbReference type="SUPFAM" id="SSF56655">
    <property type="entry name" value="Carbohydrate phosphatase"/>
    <property type="match status" value="1"/>
</dbReference>
<proteinExistence type="inferred from homology"/>
<comment type="similarity">
    <text evidence="1">Belongs to the inositol monophosphatase superfamily.</text>
</comment>
<comment type="caution">
    <text evidence="3">The sequence shown here is derived from an EMBL/GenBank/DDBJ whole genome shotgun (WGS) entry which is preliminary data.</text>
</comment>
<dbReference type="GO" id="GO:0004441">
    <property type="term" value="F:inositol-1,4-bisphosphate 1-phosphatase activity"/>
    <property type="evidence" value="ECO:0007669"/>
    <property type="project" value="TreeGrafter"/>
</dbReference>
<dbReference type="AlphaFoldDB" id="A0A9J6BK09"/>
<dbReference type="InterPro" id="IPR000760">
    <property type="entry name" value="Inositol_monophosphatase-like"/>
</dbReference>
<keyword evidence="2" id="KW-0460">Magnesium</keyword>
<dbReference type="Proteomes" id="UP001107558">
    <property type="component" value="Chromosome 3"/>
</dbReference>
<evidence type="ECO:0008006" key="5">
    <source>
        <dbReference type="Google" id="ProtNLM"/>
    </source>
</evidence>
<comment type="cofactor">
    <cofactor evidence="2">
        <name>Mg(2+)</name>
        <dbReference type="ChEBI" id="CHEBI:18420"/>
    </cofactor>
</comment>
<evidence type="ECO:0000313" key="3">
    <source>
        <dbReference type="EMBL" id="KAG5670225.1"/>
    </source>
</evidence>
<dbReference type="Pfam" id="PF00459">
    <property type="entry name" value="Inositol_P"/>
    <property type="match status" value="1"/>
</dbReference>
<feature type="binding site" evidence="2">
    <location>
        <position position="159"/>
    </location>
    <ligand>
        <name>Mg(2+)</name>
        <dbReference type="ChEBI" id="CHEBI:18420"/>
        <label>1</label>
        <note>catalytic</note>
    </ligand>
</feature>
<dbReference type="GO" id="GO:0046872">
    <property type="term" value="F:metal ion binding"/>
    <property type="evidence" value="ECO:0007669"/>
    <property type="project" value="UniProtKB-KW"/>
</dbReference>
<dbReference type="PANTHER" id="PTHR43028:SF3">
    <property type="entry name" value="INOSITOL POLYPHOSPHATE 1-PHOSPHATASE"/>
    <property type="match status" value="1"/>
</dbReference>
<dbReference type="InterPro" id="IPR044897">
    <property type="entry name" value="INPP1_dom_1"/>
</dbReference>
<feature type="binding site" evidence="2">
    <location>
        <position position="298"/>
    </location>
    <ligand>
        <name>Mg(2+)</name>
        <dbReference type="ChEBI" id="CHEBI:18420"/>
        <label>1</label>
        <note>catalytic</note>
    </ligand>
</feature>
<dbReference type="PANTHER" id="PTHR43028">
    <property type="entry name" value="3'(2'),5'-BISPHOSPHATE NUCLEOTIDASE 1"/>
    <property type="match status" value="1"/>
</dbReference>
<evidence type="ECO:0000313" key="4">
    <source>
        <dbReference type="Proteomes" id="UP001107558"/>
    </source>
</evidence>
<dbReference type="PROSITE" id="PS00630">
    <property type="entry name" value="IMP_2"/>
    <property type="match status" value="1"/>
</dbReference>
<accession>A0A9J6BK09</accession>
<feature type="binding site" evidence="2">
    <location>
        <position position="157"/>
    </location>
    <ligand>
        <name>Mg(2+)</name>
        <dbReference type="ChEBI" id="CHEBI:18420"/>
        <label>1</label>
        <note>catalytic</note>
    </ligand>
</feature>
<feature type="binding site" evidence="2">
    <location>
        <position position="160"/>
    </location>
    <ligand>
        <name>Mg(2+)</name>
        <dbReference type="ChEBI" id="CHEBI:18420"/>
        <label>1</label>
        <note>catalytic</note>
    </ligand>
</feature>
<dbReference type="InterPro" id="IPR020550">
    <property type="entry name" value="Inositol_monophosphatase_CS"/>
</dbReference>
<evidence type="ECO:0000256" key="1">
    <source>
        <dbReference type="ARBA" id="ARBA00009759"/>
    </source>
</evidence>
<sequence length="362" mass="41038">MKVKELLSVLINSSEKAARIARLCRSNQDLFSLLIEEKTGQDKNERFFQDFKTLADVIIQELIKSDVGMLFPKLKDNIKGEESNKFENTLGEQIYVEIENEEKTFSILMRILDQNESIAKELTNEIHRKVIVEEEFNFSDSDLNQEIDENNISIWIDPIDATQEYISANEQQSPFKNIMTSGLQCATVLIGTYLKSSGEPLLGIINQPFAVRQDNGEYKSKIFYGISLNDLKFSNVIHENNPLSTSEKKLAIISSSEAFKSNLFECCVAAGAGYKALKVIQKHADIYYLSKNSTFKWDTCAAQAILRSFGGDIVELNSSVKLKKSIPLSYKDDEEKCNQNGLIAFIDIEDFNKLVDEMHANF</sequence>
<dbReference type="EMBL" id="JADBJN010000003">
    <property type="protein sequence ID" value="KAG5670225.1"/>
    <property type="molecule type" value="Genomic_DNA"/>
</dbReference>
<dbReference type="OrthoDB" id="9977309at2759"/>
<dbReference type="Gene3D" id="4.10.460.10">
    <property type="entry name" value="Inositol Polyphosphate 1-phosphatase, domain 1"/>
    <property type="match status" value="1"/>
</dbReference>
<protein>
    <recommendedName>
        <fullName evidence="5">Inositol polyphosphate 1-phosphatase</fullName>
    </recommendedName>
</protein>
<dbReference type="InterPro" id="IPR050725">
    <property type="entry name" value="CysQ/Inositol_MonoPase"/>
</dbReference>
<dbReference type="GO" id="GO:0046854">
    <property type="term" value="P:phosphatidylinositol phosphate biosynthetic process"/>
    <property type="evidence" value="ECO:0007669"/>
    <property type="project" value="InterPro"/>
</dbReference>
<keyword evidence="2" id="KW-0479">Metal-binding</keyword>
<organism evidence="3 4">
    <name type="scientific">Polypedilum vanderplanki</name>
    <name type="common">Sleeping chironomid midge</name>
    <dbReference type="NCBI Taxonomy" id="319348"/>
    <lineage>
        <taxon>Eukaryota</taxon>
        <taxon>Metazoa</taxon>
        <taxon>Ecdysozoa</taxon>
        <taxon>Arthropoda</taxon>
        <taxon>Hexapoda</taxon>
        <taxon>Insecta</taxon>
        <taxon>Pterygota</taxon>
        <taxon>Neoptera</taxon>
        <taxon>Endopterygota</taxon>
        <taxon>Diptera</taxon>
        <taxon>Nematocera</taxon>
        <taxon>Chironomoidea</taxon>
        <taxon>Chironomidae</taxon>
        <taxon>Chironominae</taxon>
        <taxon>Polypedilum</taxon>
        <taxon>Polypedilum</taxon>
    </lineage>
</organism>
<reference evidence="3" key="1">
    <citation type="submission" date="2021-03" db="EMBL/GenBank/DDBJ databases">
        <title>Chromosome level genome of the anhydrobiotic midge Polypedilum vanderplanki.</title>
        <authorList>
            <person name="Yoshida Y."/>
            <person name="Kikawada T."/>
            <person name="Gusev O."/>
        </authorList>
    </citation>
    <scope>NUCLEOTIDE SEQUENCE</scope>
    <source>
        <strain evidence="3">NIAS01</strain>
        <tissue evidence="3">Whole body or cell culture</tissue>
    </source>
</reference>
<gene>
    <name evidence="3" type="ORF">PVAND_000502</name>
</gene>
<keyword evidence="4" id="KW-1185">Reference proteome</keyword>
<name>A0A9J6BK09_POLVA</name>
<evidence type="ECO:0000256" key="2">
    <source>
        <dbReference type="PIRSR" id="PIRSR600760-2"/>
    </source>
</evidence>
<feature type="binding site" evidence="2">
    <location>
        <position position="81"/>
    </location>
    <ligand>
        <name>Mg(2+)</name>
        <dbReference type="ChEBI" id="CHEBI:18420"/>
        <label>1</label>
        <note>catalytic</note>
    </ligand>
</feature>
<dbReference type="Gene3D" id="3.40.190.80">
    <property type="match status" value="1"/>
</dbReference>